<evidence type="ECO:0000256" key="1">
    <source>
        <dbReference type="SAM" id="SignalP"/>
    </source>
</evidence>
<dbReference type="InterPro" id="IPR006597">
    <property type="entry name" value="Sel1-like"/>
</dbReference>
<keyword evidence="2" id="KW-0969">Cilium</keyword>
<dbReference type="RefSeq" id="WP_341628678.1">
    <property type="nucleotide sequence ID" value="NZ_JBAKBA010000035.1"/>
</dbReference>
<dbReference type="SMART" id="SM00671">
    <property type="entry name" value="SEL1"/>
    <property type="match status" value="2"/>
</dbReference>
<evidence type="ECO:0000313" key="3">
    <source>
        <dbReference type="Proteomes" id="UP001366060"/>
    </source>
</evidence>
<proteinExistence type="predicted"/>
<keyword evidence="2" id="KW-0282">Flagellum</keyword>
<dbReference type="Pfam" id="PF08238">
    <property type="entry name" value="Sel1"/>
    <property type="match status" value="2"/>
</dbReference>
<keyword evidence="2" id="KW-0966">Cell projection</keyword>
<dbReference type="SUPFAM" id="SSF81901">
    <property type="entry name" value="HCP-like"/>
    <property type="match status" value="1"/>
</dbReference>
<feature type="chain" id="PRO_5047457119" evidence="1">
    <location>
        <begin position="22"/>
        <end position="207"/>
    </location>
</feature>
<dbReference type="Proteomes" id="UP001366060">
    <property type="component" value="Unassembled WGS sequence"/>
</dbReference>
<dbReference type="EMBL" id="JBAKBA010000035">
    <property type="protein sequence ID" value="MEL0660206.1"/>
    <property type="molecule type" value="Genomic_DNA"/>
</dbReference>
<keyword evidence="3" id="KW-1185">Reference proteome</keyword>
<comment type="caution">
    <text evidence="2">The sequence shown here is derived from an EMBL/GenBank/DDBJ whole genome shotgun (WGS) entry which is preliminary data.</text>
</comment>
<reference evidence="2 3" key="1">
    <citation type="submission" date="2024-02" db="EMBL/GenBank/DDBJ databases">
        <title>Bacteria isolated from the canopy kelp, Nereocystis luetkeana.</title>
        <authorList>
            <person name="Pfister C.A."/>
            <person name="Younker I.T."/>
            <person name="Light S.H."/>
        </authorList>
    </citation>
    <scope>NUCLEOTIDE SEQUENCE [LARGE SCALE GENOMIC DNA]</scope>
    <source>
        <strain evidence="2 3">TI.2.07</strain>
    </source>
</reference>
<dbReference type="Gene3D" id="1.25.40.10">
    <property type="entry name" value="Tetratricopeptide repeat domain"/>
    <property type="match status" value="1"/>
</dbReference>
<dbReference type="InterPro" id="IPR011990">
    <property type="entry name" value="TPR-like_helical_dom_sf"/>
</dbReference>
<organism evidence="2 3">
    <name type="scientific">Psychromonas arctica</name>
    <dbReference type="NCBI Taxonomy" id="168275"/>
    <lineage>
        <taxon>Bacteria</taxon>
        <taxon>Pseudomonadati</taxon>
        <taxon>Pseudomonadota</taxon>
        <taxon>Gammaproteobacteria</taxon>
        <taxon>Alteromonadales</taxon>
        <taxon>Psychromonadaceae</taxon>
        <taxon>Psychromonas</taxon>
    </lineage>
</organism>
<protein>
    <submittedName>
        <fullName evidence="2">Flagellar protein MotX</fullName>
    </submittedName>
</protein>
<gene>
    <name evidence="2" type="ORF">V6255_13795</name>
</gene>
<feature type="signal peptide" evidence="1">
    <location>
        <begin position="1"/>
        <end position="21"/>
    </location>
</feature>
<accession>A0ABU9HEN2</accession>
<evidence type="ECO:0000313" key="2">
    <source>
        <dbReference type="EMBL" id="MEL0660206.1"/>
    </source>
</evidence>
<name>A0ABU9HEN2_9GAMM</name>
<keyword evidence="1" id="KW-0732">Signal</keyword>
<sequence>MKKIIQSLLIFSLLNSVTAIAEDYEVIQVYTQDELNSLIKKNKHLQRVKADDCQLVQDIEAHALKIQEPSYVFLWGDMLAWGVCVERDATLGMYYIDQAAKQGLLAAIEQLGRYYNNGTLVIKDKDKATRYFREAALQGYLPAKISYIKLLDQGYGSPLDYEDAYRALNSSIIVNPKTKKEAERLLAKLAKKMPGYAIANARKDYND</sequence>